<keyword evidence="2" id="KW-1185">Reference proteome</keyword>
<proteinExistence type="predicted"/>
<name>A0A369J7N9_HYPMA</name>
<dbReference type="EMBL" id="LUEZ02000124">
    <property type="protein sequence ID" value="RDB16617.1"/>
    <property type="molecule type" value="Genomic_DNA"/>
</dbReference>
<evidence type="ECO:0000313" key="1">
    <source>
        <dbReference type="EMBL" id="RDB16617.1"/>
    </source>
</evidence>
<evidence type="ECO:0000313" key="2">
    <source>
        <dbReference type="Proteomes" id="UP000076154"/>
    </source>
</evidence>
<dbReference type="AlphaFoldDB" id="A0A369J7N9"/>
<dbReference type="STRING" id="39966.A0A369J7N9"/>
<evidence type="ECO:0008006" key="3">
    <source>
        <dbReference type="Google" id="ProtNLM"/>
    </source>
</evidence>
<dbReference type="InParanoid" id="A0A369J7N9"/>
<dbReference type="Gene3D" id="3.80.10.10">
    <property type="entry name" value="Ribonuclease Inhibitor"/>
    <property type="match status" value="1"/>
</dbReference>
<dbReference type="OrthoDB" id="2950051at2759"/>
<protein>
    <recommendedName>
        <fullName evidence="3">F-box domain-containing protein</fullName>
    </recommendedName>
</protein>
<gene>
    <name evidence="1" type="ORF">Hypma_002864</name>
</gene>
<dbReference type="InterPro" id="IPR032675">
    <property type="entry name" value="LRR_dom_sf"/>
</dbReference>
<comment type="caution">
    <text evidence="1">The sequence shown here is derived from an EMBL/GenBank/DDBJ whole genome shotgun (WGS) entry which is preliminary data.</text>
</comment>
<dbReference type="Proteomes" id="UP000076154">
    <property type="component" value="Unassembled WGS sequence"/>
</dbReference>
<sequence length="522" mass="58968">MPHHALKNEDILREIFMHLSPAAPRKILIFVKFDALHRATLLNAALSCRSFHNPALDVLWRTMDDITNLFRILPAFYKLDEIYVKDVTRLLFIQLTLLPPQVLDGPISEEDWSRFDMYARRIRQLIFVDIEADPTVYTRMTWLKKSAPLLPCLTSLSAAPLGPGMLSLLSPTLRTVRISAPSIQNYPVVWVALEVLTDAERFPYLEELFVQSSLTAPSLLSFPRITNLRDLTILEGVNDLGIFTTLSALRRLTSLRIEFEEPSSFVTQPDASSIAFPSLETLSLAVEIRYVIPLLQVLPSNVLQNLGITAGLGVANNSREKLNWSRIFETITSKFSNSLKSLRVMPDDVVMHQTPSNDFRIFEPLLDIHGLEVAEFRWFAWMLFSDEEYGKIASAWLKARKLEFPSSDMPKATLASLQCFGLTCRYLRHLAISFDARNLPPIDTVTLPSLSHALETLDVQRSPIKSERAAARHIDRLFPSVTDVLSGSLSSNMMWHDVGDLLSVLKAVRADERARDGVTSRP</sequence>
<accession>A0A369J7N9</accession>
<reference evidence="1" key="1">
    <citation type="submission" date="2018-04" db="EMBL/GenBank/DDBJ databases">
        <title>Whole genome sequencing of Hypsizygus marmoreus.</title>
        <authorList>
            <person name="Choi I.-G."/>
            <person name="Min B."/>
            <person name="Kim J.-G."/>
            <person name="Kim S."/>
            <person name="Oh Y.-L."/>
            <person name="Kong W.-S."/>
            <person name="Park H."/>
            <person name="Jeong J."/>
            <person name="Song E.-S."/>
        </authorList>
    </citation>
    <scope>NUCLEOTIDE SEQUENCE [LARGE SCALE GENOMIC DNA]</scope>
    <source>
        <strain evidence="1">51987-8</strain>
    </source>
</reference>
<organism evidence="1 2">
    <name type="scientific">Hypsizygus marmoreus</name>
    <name type="common">White beech mushroom</name>
    <name type="synonym">Agaricus marmoreus</name>
    <dbReference type="NCBI Taxonomy" id="39966"/>
    <lineage>
        <taxon>Eukaryota</taxon>
        <taxon>Fungi</taxon>
        <taxon>Dikarya</taxon>
        <taxon>Basidiomycota</taxon>
        <taxon>Agaricomycotina</taxon>
        <taxon>Agaricomycetes</taxon>
        <taxon>Agaricomycetidae</taxon>
        <taxon>Agaricales</taxon>
        <taxon>Tricholomatineae</taxon>
        <taxon>Lyophyllaceae</taxon>
        <taxon>Hypsizygus</taxon>
    </lineage>
</organism>